<evidence type="ECO:0000313" key="1">
    <source>
        <dbReference type="EMBL" id="MBB4222219.1"/>
    </source>
</evidence>
<dbReference type="AlphaFoldDB" id="A0A840FRT8"/>
<organism evidence="1 2">
    <name type="scientific">Variovorax guangxiensis</name>
    <dbReference type="NCBI Taxonomy" id="1775474"/>
    <lineage>
        <taxon>Bacteria</taxon>
        <taxon>Pseudomonadati</taxon>
        <taxon>Pseudomonadota</taxon>
        <taxon>Betaproteobacteria</taxon>
        <taxon>Burkholderiales</taxon>
        <taxon>Comamonadaceae</taxon>
        <taxon>Variovorax</taxon>
    </lineage>
</organism>
<gene>
    <name evidence="1" type="ORF">GGD71_002979</name>
</gene>
<protein>
    <submittedName>
        <fullName evidence="1">Uncharacterized protein</fullName>
    </submittedName>
</protein>
<name>A0A840FRT8_9BURK</name>
<proteinExistence type="predicted"/>
<comment type="caution">
    <text evidence="1">The sequence shown here is derived from an EMBL/GenBank/DDBJ whole genome shotgun (WGS) entry which is preliminary data.</text>
</comment>
<sequence>MRVKMRRRYRGGTKLSTREFVDQEWACGMLLLQSVEGRLQLGLWHARPGDPVPPLGILWRPEIVACANDTISFAGAEHVSGRWCYQVWFCECHNLPSSLSLELLAHAAGERHDPG</sequence>
<reference evidence="1 2" key="1">
    <citation type="submission" date="2020-08" db="EMBL/GenBank/DDBJ databases">
        <title>Genomic Encyclopedia of Type Strains, Phase IV (KMG-V): Genome sequencing to study the core and pangenomes of soil and plant-associated prokaryotes.</title>
        <authorList>
            <person name="Whitman W."/>
        </authorList>
    </citation>
    <scope>NUCLEOTIDE SEQUENCE [LARGE SCALE GENOMIC DNA]</scope>
    <source>
        <strain evidence="1 2">34/80</strain>
    </source>
</reference>
<accession>A0A840FRT8</accession>
<dbReference type="Proteomes" id="UP000524450">
    <property type="component" value="Unassembled WGS sequence"/>
</dbReference>
<dbReference type="RefSeq" id="WP_260319285.1">
    <property type="nucleotide sequence ID" value="NZ_JACIFZ010000002.1"/>
</dbReference>
<evidence type="ECO:0000313" key="2">
    <source>
        <dbReference type="Proteomes" id="UP000524450"/>
    </source>
</evidence>
<dbReference type="EMBL" id="JACIFZ010000002">
    <property type="protein sequence ID" value="MBB4222219.1"/>
    <property type="molecule type" value="Genomic_DNA"/>
</dbReference>